<reference evidence="1 2" key="1">
    <citation type="submission" date="2024-02" db="EMBL/GenBank/DDBJ databases">
        <title>New especies of Spiribacter isolated from saline water.</title>
        <authorList>
            <person name="Leon M.J."/>
            <person name="De La Haba R."/>
            <person name="Sanchez-Porro C."/>
            <person name="Ventosa A."/>
        </authorList>
    </citation>
    <scope>NUCLEOTIDE SEQUENCE [LARGE SCALE GENOMIC DNA]</scope>
    <source>
        <strain evidence="2">ag22IC4-227</strain>
    </source>
</reference>
<comment type="caution">
    <text evidence="1">The sequence shown here is derived from an EMBL/GenBank/DDBJ whole genome shotgun (WGS) entry which is preliminary data.</text>
</comment>
<gene>
    <name evidence="1" type="ORF">V6X64_02410</name>
</gene>
<organism evidence="1 2">
    <name type="scientific">Spiribacter onubensis</name>
    <dbReference type="NCBI Taxonomy" id="3122420"/>
    <lineage>
        <taxon>Bacteria</taxon>
        <taxon>Pseudomonadati</taxon>
        <taxon>Pseudomonadota</taxon>
        <taxon>Gammaproteobacteria</taxon>
        <taxon>Chromatiales</taxon>
        <taxon>Ectothiorhodospiraceae</taxon>
        <taxon>Spiribacter</taxon>
    </lineage>
</organism>
<accession>A0ABV3S6U0</accession>
<proteinExistence type="predicted"/>
<evidence type="ECO:0000313" key="1">
    <source>
        <dbReference type="EMBL" id="MEX0385847.1"/>
    </source>
</evidence>
<dbReference type="Proteomes" id="UP001556653">
    <property type="component" value="Unassembled WGS sequence"/>
</dbReference>
<sequence>MLHDIDVRLYEWGDWVREKRDFGLGYPARNVIHKAMKEGPGAGQSGGKKEMPMPHNVVMMEDALLGVTGPLRETAMQRYVSAAPDKVAAQRMKISVAQYRQKIDQLHFYVAGVLGLPTD</sequence>
<keyword evidence="2" id="KW-1185">Reference proteome</keyword>
<evidence type="ECO:0000313" key="2">
    <source>
        <dbReference type="Proteomes" id="UP001556653"/>
    </source>
</evidence>
<protein>
    <recommendedName>
        <fullName evidence="3">Antitermination protein Q</fullName>
    </recommendedName>
</protein>
<dbReference type="EMBL" id="JBAKFJ010000001">
    <property type="protein sequence ID" value="MEX0385847.1"/>
    <property type="molecule type" value="Genomic_DNA"/>
</dbReference>
<evidence type="ECO:0008006" key="3">
    <source>
        <dbReference type="Google" id="ProtNLM"/>
    </source>
</evidence>
<dbReference type="RefSeq" id="WP_367966328.1">
    <property type="nucleotide sequence ID" value="NZ_JBAKFJ010000001.1"/>
</dbReference>
<name>A0ABV3S6U0_9GAMM</name>